<evidence type="ECO:0000256" key="6">
    <source>
        <dbReference type="ARBA" id="ARBA00022692"/>
    </source>
</evidence>
<organism evidence="14 15">
    <name type="scientific">Sarcoptes scabiei</name>
    <name type="common">Itch mite</name>
    <name type="synonym">Acarus scabiei</name>
    <dbReference type="NCBI Taxonomy" id="52283"/>
    <lineage>
        <taxon>Eukaryota</taxon>
        <taxon>Metazoa</taxon>
        <taxon>Ecdysozoa</taxon>
        <taxon>Arthropoda</taxon>
        <taxon>Chelicerata</taxon>
        <taxon>Arachnida</taxon>
        <taxon>Acari</taxon>
        <taxon>Acariformes</taxon>
        <taxon>Sarcoptiformes</taxon>
        <taxon>Astigmata</taxon>
        <taxon>Psoroptidia</taxon>
        <taxon>Sarcoptoidea</taxon>
        <taxon>Sarcoptidae</taxon>
        <taxon>Sarcoptinae</taxon>
        <taxon>Sarcoptes</taxon>
    </lineage>
</organism>
<evidence type="ECO:0000256" key="9">
    <source>
        <dbReference type="ARBA" id="ARBA00022989"/>
    </source>
</evidence>
<keyword evidence="4 13" id="KW-0813">Transport</keyword>
<evidence type="ECO:0000256" key="11">
    <source>
        <dbReference type="ARBA" id="ARBA00023136"/>
    </source>
</evidence>
<dbReference type="GO" id="GO:0005743">
    <property type="term" value="C:mitochondrial inner membrane"/>
    <property type="evidence" value="ECO:0007669"/>
    <property type="project" value="UniProtKB-SubCell"/>
</dbReference>
<evidence type="ECO:0000256" key="2">
    <source>
        <dbReference type="ARBA" id="ARBA00007668"/>
    </source>
</evidence>
<keyword evidence="7 13" id="KW-0999">Mitochondrion inner membrane</keyword>
<comment type="caution">
    <text evidence="14">The sequence shown here is derived from an EMBL/GenBank/DDBJ whole genome shotgun (WGS) entry which is preliminary data.</text>
</comment>
<evidence type="ECO:0000256" key="3">
    <source>
        <dbReference type="ARBA" id="ARBA00016324"/>
    </source>
</evidence>
<dbReference type="Proteomes" id="UP000616769">
    <property type="component" value="Unassembled WGS sequence"/>
</dbReference>
<dbReference type="Gene3D" id="1.20.5.210">
    <property type="entry name" value="Cytochrome b-c1 complex subunit 8"/>
    <property type="match status" value="1"/>
</dbReference>
<dbReference type="InterPro" id="IPR004205">
    <property type="entry name" value="Cyt_bc1_su8"/>
</dbReference>
<sequence>MGGKKFGNLAFIRNVIYIRLSPYEQRAFPNFFSNTWNGFKRDFTNIFPYAAPPTLGAYLIYLYGKQENERLSRKNPADYVNDS</sequence>
<protein>
    <recommendedName>
        <fullName evidence="3 13">Cytochrome b-c1 complex subunit 8</fullName>
    </recommendedName>
    <alternativeName>
        <fullName evidence="13">Complex III subunit 8</fullName>
    </alternativeName>
</protein>
<dbReference type="InterPro" id="IPR036642">
    <property type="entry name" value="Cyt_bc1_su8_sf"/>
</dbReference>
<evidence type="ECO:0000313" key="15">
    <source>
        <dbReference type="Proteomes" id="UP000616769"/>
    </source>
</evidence>
<dbReference type="PANTHER" id="PTHR12119">
    <property type="entry name" value="UBIQUINOL-CYTOCHROME C REDUCTASE COMPLEX UBIQUINONE-BINDING PROTEIN QP-C"/>
    <property type="match status" value="1"/>
</dbReference>
<comment type="function">
    <text evidence="13">Component of the ubiquinol-cytochrome c oxidoreductase, a multisubunit transmembrane complex that is part of the mitochondrial electron transport chain which drives oxidative phosphorylation. The complex plays an important role in the uptake of multiple carbon sources present in different host niches.</text>
</comment>
<evidence type="ECO:0000256" key="4">
    <source>
        <dbReference type="ARBA" id="ARBA00022448"/>
    </source>
</evidence>
<evidence type="ECO:0000256" key="7">
    <source>
        <dbReference type="ARBA" id="ARBA00022792"/>
    </source>
</evidence>
<comment type="subunit">
    <text evidence="12 13">Component of the ubiquinol-cytochrome c oxidoreductase (cytochrome b-c1 complex, complex III, CIII), a multisubunit enzyme composed of 11 subunits. The complex is composed of 3 respiratory subunits cytochrome b, cytochrome c1 and Rieske protein UQCRFS1, 2 core protein subunits UQCRC1/QCR1 and UQCRC2/QCR2, and 6 low-molecular weight protein subunits UQCRH/QCR6, UQCRB/QCR7, UQCRQ/QCR8, UQCR10/QCR9, UQCR11/QCR10 and subunit 9, the cleavage product of Rieske protein UQCRFS1. The complex exists as an obligatory dimer and forms supercomplexes (SCs) in the inner mitochondrial membrane with NADH-ubiquinone oxidoreductase (complex I, CI) and cytochrome c oxidase (complex IV, CIV), resulting in different assemblies (supercomplex SCI(1)III(2)IV(1) and megacomplex MCI(2)III(2)IV(2)). Interacts with UQCC6.</text>
</comment>
<name>A0A131ZTS1_SARSC</name>
<evidence type="ECO:0000256" key="13">
    <source>
        <dbReference type="RuleBase" id="RU368118"/>
    </source>
</evidence>
<dbReference type="AlphaFoldDB" id="A0A131ZTS1"/>
<evidence type="ECO:0000256" key="8">
    <source>
        <dbReference type="ARBA" id="ARBA00022982"/>
    </source>
</evidence>
<keyword evidence="8 13" id="KW-0249">Electron transport</keyword>
<evidence type="ECO:0000256" key="5">
    <source>
        <dbReference type="ARBA" id="ARBA00022660"/>
    </source>
</evidence>
<keyword evidence="6" id="KW-0812">Transmembrane</keyword>
<gene>
    <name evidence="14" type="ORF">QR98_0006310</name>
</gene>
<dbReference type="EMBL" id="JXLN01001238">
    <property type="protein sequence ID" value="KPM02222.1"/>
    <property type="molecule type" value="Genomic_DNA"/>
</dbReference>
<keyword evidence="5 13" id="KW-0679">Respiratory chain</keyword>
<evidence type="ECO:0000256" key="1">
    <source>
        <dbReference type="ARBA" id="ARBA00004434"/>
    </source>
</evidence>
<accession>A0A131ZTS1</accession>
<reference evidence="14 15" key="1">
    <citation type="journal article" date="2015" name="Parasit. Vectors">
        <title>Draft genome of the scabies mite.</title>
        <authorList>
            <person name="Rider S.D.Jr."/>
            <person name="Morgan M.S."/>
            <person name="Arlian L.G."/>
        </authorList>
    </citation>
    <scope>NUCLEOTIDE SEQUENCE [LARGE SCALE GENOMIC DNA]</scope>
    <source>
        <strain evidence="14">Arlian Lab</strain>
    </source>
</reference>
<dbReference type="Pfam" id="PF02939">
    <property type="entry name" value="UcrQ"/>
    <property type="match status" value="1"/>
</dbReference>
<keyword evidence="9" id="KW-1133">Transmembrane helix</keyword>
<dbReference type="SUPFAM" id="SSF81508">
    <property type="entry name" value="Ubiquinone-binding protein QP-C of cytochrome bc1 complex (Ubiquinol-cytochrome c reductase)"/>
    <property type="match status" value="1"/>
</dbReference>
<evidence type="ECO:0000256" key="12">
    <source>
        <dbReference type="ARBA" id="ARBA00047105"/>
    </source>
</evidence>
<dbReference type="PANTHER" id="PTHR12119:SF2">
    <property type="entry name" value="CYTOCHROME B-C1 COMPLEX SUBUNIT 8"/>
    <property type="match status" value="1"/>
</dbReference>
<comment type="similarity">
    <text evidence="2 13">Belongs to the UQCRQ/QCR8 family.</text>
</comment>
<keyword evidence="10 13" id="KW-0496">Mitochondrion</keyword>
<dbReference type="VEuPathDB" id="VectorBase:SSCA001236"/>
<keyword evidence="11" id="KW-0472">Membrane</keyword>
<evidence type="ECO:0000256" key="10">
    <source>
        <dbReference type="ARBA" id="ARBA00023128"/>
    </source>
</evidence>
<comment type="subcellular location">
    <subcellularLocation>
        <location evidence="1 13">Mitochondrion inner membrane</location>
        <topology evidence="1 13">Single-pass membrane protein</topology>
    </subcellularLocation>
</comment>
<evidence type="ECO:0000313" key="14">
    <source>
        <dbReference type="EMBL" id="KPM02222.1"/>
    </source>
</evidence>
<proteinExistence type="inferred from homology"/>
<dbReference type="GO" id="GO:0006122">
    <property type="term" value="P:mitochondrial electron transport, ubiquinol to cytochrome c"/>
    <property type="evidence" value="ECO:0007669"/>
    <property type="project" value="UniProtKB-UniRule"/>
</dbReference>
<dbReference type="GO" id="GO:0045275">
    <property type="term" value="C:respiratory chain complex III"/>
    <property type="evidence" value="ECO:0007669"/>
    <property type="project" value="UniProtKB-UniRule"/>
</dbReference>